<dbReference type="GO" id="GO:0003735">
    <property type="term" value="F:structural constituent of ribosome"/>
    <property type="evidence" value="ECO:0007669"/>
    <property type="project" value="InterPro"/>
</dbReference>
<gene>
    <name evidence="11" type="ORF">DEBURN_LOCUS7845</name>
</gene>
<feature type="transmembrane region" description="Helical" evidence="8">
    <location>
        <begin position="29"/>
        <end position="48"/>
    </location>
</feature>
<evidence type="ECO:0000256" key="2">
    <source>
        <dbReference type="ARBA" id="ARBA00006471"/>
    </source>
</evidence>
<dbReference type="PANTHER" id="PTHR10984">
    <property type="entry name" value="ENDOPLASMIC RETICULUM-GOLGI INTERMEDIATE COMPARTMENT PROTEIN"/>
    <property type="match status" value="1"/>
</dbReference>
<dbReference type="GO" id="GO:0005783">
    <property type="term" value="C:endoplasmic reticulum"/>
    <property type="evidence" value="ECO:0007669"/>
    <property type="project" value="TreeGrafter"/>
</dbReference>
<feature type="domain" description="Endoplasmic reticulum vesicle transporter N-terminal" evidence="10">
    <location>
        <begin position="12"/>
        <end position="96"/>
    </location>
</feature>
<evidence type="ECO:0000256" key="5">
    <source>
        <dbReference type="ARBA" id="ARBA00022989"/>
    </source>
</evidence>
<evidence type="ECO:0000259" key="10">
    <source>
        <dbReference type="Pfam" id="PF13850"/>
    </source>
</evidence>
<dbReference type="Gene3D" id="3.30.1370.30">
    <property type="match status" value="1"/>
</dbReference>
<dbReference type="InterPro" id="IPR035987">
    <property type="entry name" value="Ribosomal_uS8_sf"/>
</dbReference>
<evidence type="ECO:0000313" key="12">
    <source>
        <dbReference type="Proteomes" id="UP000789706"/>
    </source>
</evidence>
<keyword evidence="7" id="KW-0687">Ribonucleoprotein</keyword>
<dbReference type="Proteomes" id="UP000789706">
    <property type="component" value="Unassembled WGS sequence"/>
</dbReference>
<dbReference type="InterPro" id="IPR039542">
    <property type="entry name" value="Erv_N"/>
</dbReference>
<dbReference type="AlphaFoldDB" id="A0A9N9FYH6"/>
<dbReference type="Pfam" id="PF00410">
    <property type="entry name" value="Ribosomal_S8"/>
    <property type="match status" value="1"/>
</dbReference>
<evidence type="ECO:0000256" key="4">
    <source>
        <dbReference type="ARBA" id="ARBA00022980"/>
    </source>
</evidence>
<dbReference type="GO" id="GO:0006890">
    <property type="term" value="P:retrograde vesicle-mediated transport, Golgi to endoplasmic reticulum"/>
    <property type="evidence" value="ECO:0007669"/>
    <property type="project" value="TreeGrafter"/>
</dbReference>
<feature type="transmembrane region" description="Helical" evidence="8">
    <location>
        <begin position="273"/>
        <end position="295"/>
    </location>
</feature>
<dbReference type="SUPFAM" id="SSF56047">
    <property type="entry name" value="Ribosomal protein S8"/>
    <property type="match status" value="1"/>
</dbReference>
<dbReference type="PANTHER" id="PTHR10984:SF81">
    <property type="entry name" value="ER-DERIVED VESICLES PROTEIN ERV41"/>
    <property type="match status" value="1"/>
</dbReference>
<dbReference type="Pfam" id="PF07970">
    <property type="entry name" value="COPIIcoated_ERV"/>
    <property type="match status" value="1"/>
</dbReference>
<dbReference type="InterPro" id="IPR012936">
    <property type="entry name" value="Erv_C"/>
</dbReference>
<evidence type="ECO:0000256" key="3">
    <source>
        <dbReference type="ARBA" id="ARBA00022692"/>
    </source>
</evidence>
<evidence type="ECO:0000313" key="11">
    <source>
        <dbReference type="EMBL" id="CAG8566328.1"/>
    </source>
</evidence>
<dbReference type="EMBL" id="CAJVPK010001027">
    <property type="protein sequence ID" value="CAG8566328.1"/>
    <property type="molecule type" value="Genomic_DNA"/>
</dbReference>
<accession>A0A9N9FYH6</accession>
<evidence type="ECO:0000259" key="9">
    <source>
        <dbReference type="Pfam" id="PF07970"/>
    </source>
</evidence>
<evidence type="ECO:0000256" key="8">
    <source>
        <dbReference type="SAM" id="Phobius"/>
    </source>
</evidence>
<keyword evidence="12" id="KW-1185">Reference proteome</keyword>
<reference evidence="11" key="1">
    <citation type="submission" date="2021-06" db="EMBL/GenBank/DDBJ databases">
        <authorList>
            <person name="Kallberg Y."/>
            <person name="Tangrot J."/>
            <person name="Rosling A."/>
        </authorList>
    </citation>
    <scope>NUCLEOTIDE SEQUENCE</scope>
    <source>
        <strain evidence="11">AZ414A</strain>
    </source>
</reference>
<dbReference type="GO" id="GO:0006888">
    <property type="term" value="P:endoplasmic reticulum to Golgi vesicle-mediated transport"/>
    <property type="evidence" value="ECO:0007669"/>
    <property type="project" value="TreeGrafter"/>
</dbReference>
<keyword evidence="5 8" id="KW-1133">Transmembrane helix</keyword>
<protein>
    <submittedName>
        <fullName evidence="11">10818_t:CDS:1</fullName>
    </submittedName>
</protein>
<dbReference type="GO" id="GO:0016020">
    <property type="term" value="C:membrane"/>
    <property type="evidence" value="ECO:0007669"/>
    <property type="project" value="UniProtKB-SubCell"/>
</dbReference>
<proteinExistence type="inferred from homology"/>
<dbReference type="InterPro" id="IPR000630">
    <property type="entry name" value="Ribosomal_uS8"/>
</dbReference>
<dbReference type="GO" id="GO:1990904">
    <property type="term" value="C:ribonucleoprotein complex"/>
    <property type="evidence" value="ECO:0007669"/>
    <property type="project" value="UniProtKB-KW"/>
</dbReference>
<dbReference type="GO" id="GO:0005840">
    <property type="term" value="C:ribosome"/>
    <property type="evidence" value="ECO:0007669"/>
    <property type="project" value="UniProtKB-KW"/>
</dbReference>
<keyword evidence="3 8" id="KW-0812">Transmembrane</keyword>
<evidence type="ECO:0000256" key="6">
    <source>
        <dbReference type="ARBA" id="ARBA00023136"/>
    </source>
</evidence>
<organism evidence="11 12">
    <name type="scientific">Diversispora eburnea</name>
    <dbReference type="NCBI Taxonomy" id="1213867"/>
    <lineage>
        <taxon>Eukaryota</taxon>
        <taxon>Fungi</taxon>
        <taxon>Fungi incertae sedis</taxon>
        <taxon>Mucoromycota</taxon>
        <taxon>Glomeromycotina</taxon>
        <taxon>Glomeromycetes</taxon>
        <taxon>Diversisporales</taxon>
        <taxon>Diversisporaceae</taxon>
        <taxon>Diversispora</taxon>
    </lineage>
</organism>
<dbReference type="GO" id="GO:0006412">
    <property type="term" value="P:translation"/>
    <property type="evidence" value="ECO:0007669"/>
    <property type="project" value="InterPro"/>
</dbReference>
<comment type="similarity">
    <text evidence="2">Belongs to the universal ribosomal protein uS8 family.</text>
</comment>
<dbReference type="OrthoDB" id="5541786at2759"/>
<dbReference type="Pfam" id="PF13850">
    <property type="entry name" value="ERGIC_N"/>
    <property type="match status" value="1"/>
</dbReference>
<dbReference type="Gene3D" id="3.30.1490.10">
    <property type="match status" value="1"/>
</dbReference>
<comment type="subcellular location">
    <subcellularLocation>
        <location evidence="1">Membrane</location>
    </subcellularLocation>
</comment>
<evidence type="ECO:0000256" key="7">
    <source>
        <dbReference type="ARBA" id="ARBA00023274"/>
    </source>
</evidence>
<keyword evidence="4" id="KW-0689">Ribosomal protein</keyword>
<dbReference type="InterPro" id="IPR045888">
    <property type="entry name" value="Erv"/>
</dbReference>
<keyword evidence="6 8" id="KW-0472">Membrane</keyword>
<sequence>MISRILKKAIIFDAFPKVDSGYQNKSPQGGFITIIVTIFLWILIISEFREYWNMNQKYEFLVDRNIDHKLQINVDITVNTQCSYLTVDLIDAAGEAMHLTNELTIVPTTFKVGTAHSIGYERNKDGDDYDDDTRIDVRQVMKNAAGKWNLFNQNENSNGNKMEACRIFGNLNVNKVTGNLHITAIGYGYGGFFLKVIEAFYPRLINPLDNSIEVAEANNSNGVLLTNQYSVTDYNKIYDATKGQYGIPGIFFKYDLEPISVQITEKSQGFIKFITRLCGLVGGIWVTVGFIMKFLNRIARLASIAVPESKMNLAISLILYHQGFISGVQRGDVQRPDSIFTPTTPQNITRRRLWLDLKYRDNEPVLKYMSCVSKGSKRIYMNVDELQLWASGQRAKFVKPIQPGEISIISTSKGILELRGALELREGGEVLCRVW</sequence>
<dbReference type="GO" id="GO:0030134">
    <property type="term" value="C:COPII-coated ER to Golgi transport vesicle"/>
    <property type="evidence" value="ECO:0007669"/>
    <property type="project" value="TreeGrafter"/>
</dbReference>
<evidence type="ECO:0000256" key="1">
    <source>
        <dbReference type="ARBA" id="ARBA00004370"/>
    </source>
</evidence>
<comment type="caution">
    <text evidence="11">The sequence shown here is derived from an EMBL/GenBank/DDBJ whole genome shotgun (WGS) entry which is preliminary data.</text>
</comment>
<name>A0A9N9FYH6_9GLOM</name>
<feature type="domain" description="Endoplasmic reticulum vesicle transporter C-terminal" evidence="9">
    <location>
        <begin position="223"/>
        <end position="291"/>
    </location>
</feature>